<accession>A0ABM8WSD7</accession>
<comment type="caution">
    <text evidence="4">The sequence shown here is derived from an EMBL/GenBank/DDBJ whole genome shotgun (WGS) entry which is preliminary data.</text>
</comment>
<dbReference type="PANTHER" id="PTHR38036">
    <property type="entry name" value="UPF0250 PROTEIN YBED"/>
    <property type="match status" value="1"/>
</dbReference>
<evidence type="ECO:0000256" key="3">
    <source>
        <dbReference type="SAM" id="MobiDB-lite"/>
    </source>
</evidence>
<comment type="similarity">
    <text evidence="1 2">Belongs to the UPF0250 family.</text>
</comment>
<dbReference type="InterPro" id="IPR027471">
    <property type="entry name" value="YbeD-like_sf"/>
</dbReference>
<dbReference type="HAMAP" id="MF_00659">
    <property type="entry name" value="UPF0250"/>
    <property type="match status" value="1"/>
</dbReference>
<protein>
    <recommendedName>
        <fullName evidence="2">UPF0250 protein LMG32289_02125</fullName>
    </recommendedName>
</protein>
<keyword evidence="5" id="KW-1185">Reference proteome</keyword>
<gene>
    <name evidence="4" type="ORF">LMG32289_02125</name>
</gene>
<dbReference type="InterPro" id="IPR007454">
    <property type="entry name" value="UPF0250_YbeD-like"/>
</dbReference>
<organism evidence="4 5">
    <name type="scientific">Cupriavidus pampae</name>
    <dbReference type="NCBI Taxonomy" id="659251"/>
    <lineage>
        <taxon>Bacteria</taxon>
        <taxon>Pseudomonadati</taxon>
        <taxon>Pseudomonadota</taxon>
        <taxon>Betaproteobacteria</taxon>
        <taxon>Burkholderiales</taxon>
        <taxon>Burkholderiaceae</taxon>
        <taxon>Cupriavidus</taxon>
    </lineage>
</organism>
<dbReference type="PANTHER" id="PTHR38036:SF1">
    <property type="entry name" value="UPF0250 PROTEIN YBED"/>
    <property type="match status" value="1"/>
</dbReference>
<evidence type="ECO:0000313" key="5">
    <source>
        <dbReference type="Proteomes" id="UP000706525"/>
    </source>
</evidence>
<feature type="region of interest" description="Disordered" evidence="3">
    <location>
        <begin position="1"/>
        <end position="26"/>
    </location>
</feature>
<dbReference type="EMBL" id="CAJZAG010000003">
    <property type="protein sequence ID" value="CAG9170355.1"/>
    <property type="molecule type" value="Genomic_DNA"/>
</dbReference>
<dbReference type="SUPFAM" id="SSF117991">
    <property type="entry name" value="YbeD/HP0495-like"/>
    <property type="match status" value="1"/>
</dbReference>
<evidence type="ECO:0000256" key="1">
    <source>
        <dbReference type="ARBA" id="ARBA00008460"/>
    </source>
</evidence>
<sequence>MSTDSNDQDNDRKDDPTEGVSPRESLIEYPSDFPIKVMGAMQDGFAETIVEVVRGFDPEFDAGKMEMRPSRNGNYLGLTVTVRATSREQLDNLYRALSSHPMVKVVM</sequence>
<dbReference type="Proteomes" id="UP000706525">
    <property type="component" value="Unassembled WGS sequence"/>
</dbReference>
<evidence type="ECO:0000313" key="4">
    <source>
        <dbReference type="EMBL" id="CAG9170355.1"/>
    </source>
</evidence>
<dbReference type="RefSeq" id="WP_223986625.1">
    <property type="nucleotide sequence ID" value="NZ_CAJZAG010000003.1"/>
</dbReference>
<dbReference type="Pfam" id="PF04359">
    <property type="entry name" value="DUF493"/>
    <property type="match status" value="1"/>
</dbReference>
<evidence type="ECO:0000256" key="2">
    <source>
        <dbReference type="HAMAP-Rule" id="MF_00659"/>
    </source>
</evidence>
<reference evidence="4 5" key="1">
    <citation type="submission" date="2021-08" db="EMBL/GenBank/DDBJ databases">
        <authorList>
            <person name="Peeters C."/>
        </authorList>
    </citation>
    <scope>NUCLEOTIDE SEQUENCE [LARGE SCALE GENOMIC DNA]</scope>
    <source>
        <strain evidence="4 5">LMG 32289</strain>
    </source>
</reference>
<name>A0ABM8WSD7_9BURK</name>
<dbReference type="Gene3D" id="3.30.70.260">
    <property type="match status" value="1"/>
</dbReference>
<dbReference type="NCBIfam" id="NF002533">
    <property type="entry name" value="PRK02047.1"/>
    <property type="match status" value="1"/>
</dbReference>
<proteinExistence type="inferred from homology"/>